<protein>
    <submittedName>
        <fullName evidence="4">Homocysteine methyltransferase</fullName>
    </submittedName>
</protein>
<dbReference type="PROSITE" id="PS50991">
    <property type="entry name" value="PYR_CT"/>
    <property type="match status" value="1"/>
</dbReference>
<dbReference type="SUPFAM" id="SSF51569">
    <property type="entry name" value="Aldolase"/>
    <property type="match status" value="1"/>
</dbReference>
<dbReference type="RefSeq" id="WP_087917845.1">
    <property type="nucleotide sequence ID" value="NZ_CP021780.1"/>
</dbReference>
<dbReference type="PANTHER" id="PTHR42880">
    <property type="entry name" value="HOMOCITRATE SYNTHASE"/>
    <property type="match status" value="1"/>
</dbReference>
<evidence type="ECO:0000313" key="5">
    <source>
        <dbReference type="Proteomes" id="UP000249890"/>
    </source>
</evidence>
<evidence type="ECO:0000259" key="3">
    <source>
        <dbReference type="PROSITE" id="PS50991"/>
    </source>
</evidence>
<dbReference type="PROSITE" id="PS00816">
    <property type="entry name" value="AIPM_HOMOCIT_SYNTH_2"/>
    <property type="match status" value="1"/>
</dbReference>
<comment type="similarity">
    <text evidence="2">Belongs to the alpha-IPM synthase/homocitrate synthase family.</text>
</comment>
<dbReference type="AlphaFoldDB" id="A0A2Z2KMS5"/>
<dbReference type="PROSITE" id="PS00815">
    <property type="entry name" value="AIPM_HOMOCIT_SYNTH_1"/>
    <property type="match status" value="1"/>
</dbReference>
<dbReference type="InterPro" id="IPR000891">
    <property type="entry name" value="PYR_CT"/>
</dbReference>
<dbReference type="GO" id="GO:0046912">
    <property type="term" value="F:acyltransferase activity, acyl groups converted into alkyl on transfer"/>
    <property type="evidence" value="ECO:0007669"/>
    <property type="project" value="InterPro"/>
</dbReference>
<dbReference type="GO" id="GO:0019752">
    <property type="term" value="P:carboxylic acid metabolic process"/>
    <property type="evidence" value="ECO:0007669"/>
    <property type="project" value="InterPro"/>
</dbReference>
<name>A0A2Z2KMS5_9BACL</name>
<keyword evidence="5" id="KW-1185">Reference proteome</keyword>
<dbReference type="Gene3D" id="1.10.238.260">
    <property type="match status" value="1"/>
</dbReference>
<evidence type="ECO:0000256" key="2">
    <source>
        <dbReference type="RuleBase" id="RU003523"/>
    </source>
</evidence>
<dbReference type="EMBL" id="CP021780">
    <property type="protein sequence ID" value="ASA23859.1"/>
    <property type="molecule type" value="Genomic_DNA"/>
</dbReference>
<dbReference type="GO" id="GO:0008168">
    <property type="term" value="F:methyltransferase activity"/>
    <property type="evidence" value="ECO:0007669"/>
    <property type="project" value="UniProtKB-KW"/>
</dbReference>
<dbReference type="InterPro" id="IPR002034">
    <property type="entry name" value="AIPM/Hcit_synth_CS"/>
</dbReference>
<gene>
    <name evidence="4" type="ORF">B9T62_25600</name>
</gene>
<dbReference type="InterPro" id="IPR013785">
    <property type="entry name" value="Aldolase_TIM"/>
</dbReference>
<dbReference type="Proteomes" id="UP000249890">
    <property type="component" value="Chromosome"/>
</dbReference>
<evidence type="ECO:0000256" key="1">
    <source>
        <dbReference type="ARBA" id="ARBA00022679"/>
    </source>
</evidence>
<sequence length="391" mass="42052">MKNLRLCDTTLRDGEQAAGVSFTRAEKLEIARMLSDCGVEQAEIGIPAMGKTEQEDIAAIVSLGLPMRLMTWNRAMKGDIDKAWATGVDWSHISIPVSDIQLQGKLGLTSAEGLHKLLIAVDYARKLGLAVSVGMEDSSRAPMAFLVEVVNTLYQEGIRWFRYADTVSAHHPGQMAERVGTLLGAVPVDVELEVHCHNDFGLACANTLSGIAAGAAWASTTVAGIGERTGNAAMEEVAMAWRHLYGGGIQLRPELLQPLADLVIAASGRSVGDGKPVVGPMAFTHESGIHVDGLMKEQATYQTFDPAEVGRAHRFVLGKHSGSGGILHVLQRQGLDAGPEMLARLLEKVRAYAELHKGNVPEPLLAQWLLEDGLHVLQEGELPEQAKKDIV</sequence>
<dbReference type="PANTHER" id="PTHR42880:SF1">
    <property type="entry name" value="ISOPROPYLMALATE_HOMOCITRATE_CITRAMALATE SYNTHASE FAMILY PROTEIN"/>
    <property type="match status" value="1"/>
</dbReference>
<dbReference type="Gene3D" id="3.20.20.70">
    <property type="entry name" value="Aldolase class I"/>
    <property type="match status" value="1"/>
</dbReference>
<keyword evidence="4" id="KW-0489">Methyltransferase</keyword>
<accession>A0A2Z2KMS5</accession>
<dbReference type="InterPro" id="IPR054691">
    <property type="entry name" value="LeuA/HCS_post-cat"/>
</dbReference>
<dbReference type="Pfam" id="PF22617">
    <property type="entry name" value="HCS_D2"/>
    <property type="match status" value="1"/>
</dbReference>
<keyword evidence="1 2" id="KW-0808">Transferase</keyword>
<reference evidence="4 5" key="1">
    <citation type="submission" date="2017-06" db="EMBL/GenBank/DDBJ databases">
        <title>Complete genome sequence of Paenibacillus donghaensis KCTC 13049T isolated from East Sea sediment, South Korea.</title>
        <authorList>
            <person name="Jung B.K."/>
            <person name="Hong S.-J."/>
            <person name="Shin J.-H."/>
        </authorList>
    </citation>
    <scope>NUCLEOTIDE SEQUENCE [LARGE SCALE GENOMIC DNA]</scope>
    <source>
        <strain evidence="4 5">KCTC 13049</strain>
    </source>
</reference>
<proteinExistence type="inferred from homology"/>
<feature type="domain" description="Pyruvate carboxyltransferase" evidence="3">
    <location>
        <begin position="4"/>
        <end position="255"/>
    </location>
</feature>
<dbReference type="KEGG" id="pdh:B9T62_25600"/>
<dbReference type="Pfam" id="PF00682">
    <property type="entry name" value="HMGL-like"/>
    <property type="match status" value="1"/>
</dbReference>
<organism evidence="4 5">
    <name type="scientific">Paenibacillus donghaensis</name>
    <dbReference type="NCBI Taxonomy" id="414771"/>
    <lineage>
        <taxon>Bacteria</taxon>
        <taxon>Bacillati</taxon>
        <taxon>Bacillota</taxon>
        <taxon>Bacilli</taxon>
        <taxon>Bacillales</taxon>
        <taxon>Paenibacillaceae</taxon>
        <taxon>Paenibacillus</taxon>
    </lineage>
</organism>
<evidence type="ECO:0000313" key="4">
    <source>
        <dbReference type="EMBL" id="ASA23859.1"/>
    </source>
</evidence>
<dbReference type="GO" id="GO:0032259">
    <property type="term" value="P:methylation"/>
    <property type="evidence" value="ECO:0007669"/>
    <property type="project" value="UniProtKB-KW"/>
</dbReference>
<dbReference type="OrthoDB" id="9804858at2"/>